<protein>
    <recommendedName>
        <fullName evidence="3">Phage-Barnase-EndoU-ColicinE5/D-RelE like nuclease 2 domain-containing protein</fullName>
    </recommendedName>
</protein>
<gene>
    <name evidence="1" type="ORF">A3J43_03065</name>
</gene>
<evidence type="ECO:0000313" key="1">
    <source>
        <dbReference type="EMBL" id="OGL77346.1"/>
    </source>
</evidence>
<organism evidence="1 2">
    <name type="scientific">Candidatus Uhrbacteria bacterium RIFCSPHIGHO2_12_FULL_54_23</name>
    <dbReference type="NCBI Taxonomy" id="1802397"/>
    <lineage>
        <taxon>Bacteria</taxon>
        <taxon>Candidatus Uhriibacteriota</taxon>
    </lineage>
</organism>
<dbReference type="Proteomes" id="UP000176604">
    <property type="component" value="Unassembled WGS sequence"/>
</dbReference>
<sequence>MDTALEPIAPHHEIVSVMGRKIKIIRAGWDNIVRKHPDLANKFNQLVETLIDAETVMISKADPLVYLYYRKVSGRKYLCAVCKHYDGKGFLITAYYTYRPHGARTVWKST</sequence>
<evidence type="ECO:0000313" key="2">
    <source>
        <dbReference type="Proteomes" id="UP000176604"/>
    </source>
</evidence>
<proteinExistence type="predicted"/>
<dbReference type="AlphaFoldDB" id="A0A1F7UGD0"/>
<dbReference type="EMBL" id="MGEF01000061">
    <property type="protein sequence ID" value="OGL77346.1"/>
    <property type="molecule type" value="Genomic_DNA"/>
</dbReference>
<comment type="caution">
    <text evidence="1">The sequence shown here is derived from an EMBL/GenBank/DDBJ whole genome shotgun (WGS) entry which is preliminary data.</text>
</comment>
<reference evidence="1 2" key="1">
    <citation type="journal article" date="2016" name="Nat. Commun.">
        <title>Thousands of microbial genomes shed light on interconnected biogeochemical processes in an aquifer system.</title>
        <authorList>
            <person name="Anantharaman K."/>
            <person name="Brown C.T."/>
            <person name="Hug L.A."/>
            <person name="Sharon I."/>
            <person name="Castelle C.J."/>
            <person name="Probst A.J."/>
            <person name="Thomas B.C."/>
            <person name="Singh A."/>
            <person name="Wilkins M.J."/>
            <person name="Karaoz U."/>
            <person name="Brodie E.L."/>
            <person name="Williams K.H."/>
            <person name="Hubbard S.S."/>
            <person name="Banfield J.F."/>
        </authorList>
    </citation>
    <scope>NUCLEOTIDE SEQUENCE [LARGE SCALE GENOMIC DNA]</scope>
</reference>
<name>A0A1F7UGD0_9BACT</name>
<evidence type="ECO:0008006" key="3">
    <source>
        <dbReference type="Google" id="ProtNLM"/>
    </source>
</evidence>
<accession>A0A1F7UGD0</accession>